<dbReference type="GO" id="GO:0046872">
    <property type="term" value="F:metal ion binding"/>
    <property type="evidence" value="ECO:0007669"/>
    <property type="project" value="UniProtKB-KW"/>
</dbReference>
<dbReference type="InterPro" id="IPR050884">
    <property type="entry name" value="CNP_phosphodiesterase-III"/>
</dbReference>
<dbReference type="STRING" id="504832.OCA5_c10740"/>
<dbReference type="PANTHER" id="PTHR42988:SF2">
    <property type="entry name" value="CYCLIC NUCLEOTIDE PHOSPHODIESTERASE CBUA0032-RELATED"/>
    <property type="match status" value="1"/>
</dbReference>
<sequence length="300" mass="32713">MAAFTLAHLSDPHLGPMPPARLIELFGKRVIGYTNWKRRRHAIHRRDVLSLLLADLHAQRPDHIAVTGDLVNVALPAEFTQARAWLETVGSAQDVSLVPGNHDAYARAARGQFALSWADYMRGDGETEVHFPYLRRRGPLALIGLTTAVPSAPFMATGRIGRAQLAGLDRLLARIATEPLCRVVLIHHPLRSAPGRWSARLTDAPALIALLERHGVNLVLHGHDHRHATVWFKGSRGRFASIGVPSASASTGGHHQAAAYQLISFEEDAAKGWTISRRVRGFGSDASPDSIVELKAETLA</sequence>
<evidence type="ECO:0000259" key="5">
    <source>
        <dbReference type="Pfam" id="PF00149"/>
    </source>
</evidence>
<dbReference type="KEGG" id="oca:OCAR_7019"/>
<evidence type="ECO:0000313" key="7">
    <source>
        <dbReference type="Proteomes" id="UP000007730"/>
    </source>
</evidence>
<dbReference type="SUPFAM" id="SSF56300">
    <property type="entry name" value="Metallo-dependent phosphatases"/>
    <property type="match status" value="1"/>
</dbReference>
<dbReference type="EMBL" id="CP002826">
    <property type="protein sequence ID" value="AEI05793.1"/>
    <property type="molecule type" value="Genomic_DNA"/>
</dbReference>
<dbReference type="Proteomes" id="UP000007730">
    <property type="component" value="Chromosome"/>
</dbReference>
<dbReference type="RefSeq" id="WP_012564153.1">
    <property type="nucleotide sequence ID" value="NC_011386.1"/>
</dbReference>
<proteinExistence type="inferred from homology"/>
<keyword evidence="1" id="KW-0479">Metal-binding</keyword>
<dbReference type="PANTHER" id="PTHR42988">
    <property type="entry name" value="PHOSPHOHYDROLASE"/>
    <property type="match status" value="1"/>
</dbReference>
<dbReference type="Pfam" id="PF00149">
    <property type="entry name" value="Metallophos"/>
    <property type="match status" value="1"/>
</dbReference>
<dbReference type="GO" id="GO:0016787">
    <property type="term" value="F:hydrolase activity"/>
    <property type="evidence" value="ECO:0007669"/>
    <property type="project" value="UniProtKB-KW"/>
</dbReference>
<dbReference type="AlphaFoldDB" id="B6JI83"/>
<gene>
    <name evidence="6" type="ordered locus">OCA5_c10740</name>
</gene>
<dbReference type="KEGG" id="ocg:OCA5_c10740"/>
<keyword evidence="3" id="KW-0408">Iron</keyword>
<protein>
    <submittedName>
        <fullName evidence="6">Putative phosphohydrolase</fullName>
    </submittedName>
</protein>
<evidence type="ECO:0000256" key="3">
    <source>
        <dbReference type="ARBA" id="ARBA00023004"/>
    </source>
</evidence>
<dbReference type="InterPro" id="IPR029052">
    <property type="entry name" value="Metallo-depent_PP-like"/>
</dbReference>
<evidence type="ECO:0000256" key="1">
    <source>
        <dbReference type="ARBA" id="ARBA00022723"/>
    </source>
</evidence>
<accession>B6JI83</accession>
<evidence type="ECO:0000256" key="4">
    <source>
        <dbReference type="ARBA" id="ARBA00025742"/>
    </source>
</evidence>
<evidence type="ECO:0000256" key="2">
    <source>
        <dbReference type="ARBA" id="ARBA00022801"/>
    </source>
</evidence>
<dbReference type="OrthoDB" id="9794568at2"/>
<comment type="similarity">
    <text evidence="4">Belongs to the cyclic nucleotide phosphodiesterase class-III family.</text>
</comment>
<keyword evidence="7" id="KW-1185">Reference proteome</keyword>
<keyword evidence="2 6" id="KW-0378">Hydrolase</keyword>
<dbReference type="HOGENOM" id="CLU_052611_0_0_5"/>
<evidence type="ECO:0000313" key="6">
    <source>
        <dbReference type="EMBL" id="AEI05793.1"/>
    </source>
</evidence>
<dbReference type="eggNOG" id="COG1409">
    <property type="taxonomic scope" value="Bacteria"/>
</dbReference>
<reference evidence="6 7" key="1">
    <citation type="journal article" date="2011" name="J. Bacteriol.">
        <title>Complete genome sequences of the chemolithoautotrophic Oligotropha carboxidovorans strains OM4 and OM5.</title>
        <authorList>
            <person name="Volland S."/>
            <person name="Rachinger M."/>
            <person name="Strittmatter A."/>
            <person name="Daniel R."/>
            <person name="Gottschalk G."/>
            <person name="Meyer O."/>
        </authorList>
    </citation>
    <scope>NUCLEOTIDE SEQUENCE [LARGE SCALE GENOMIC DNA]</scope>
    <source>
        <strain evidence="7">ATCC 49405 / DSM 1227 / KCTC 32145 / OM5</strain>
    </source>
</reference>
<organism evidence="6 7">
    <name type="scientific">Afipia carboxidovorans (strain ATCC 49405 / DSM 1227 / KCTC 32145 / OM5)</name>
    <name type="common">Oligotropha carboxidovorans</name>
    <dbReference type="NCBI Taxonomy" id="504832"/>
    <lineage>
        <taxon>Bacteria</taxon>
        <taxon>Pseudomonadati</taxon>
        <taxon>Pseudomonadota</taxon>
        <taxon>Alphaproteobacteria</taxon>
        <taxon>Hyphomicrobiales</taxon>
        <taxon>Nitrobacteraceae</taxon>
        <taxon>Afipia</taxon>
    </lineage>
</organism>
<feature type="domain" description="Calcineurin-like phosphoesterase" evidence="5">
    <location>
        <begin position="5"/>
        <end position="226"/>
    </location>
</feature>
<dbReference type="Gene3D" id="3.60.21.10">
    <property type="match status" value="1"/>
</dbReference>
<name>B6JI83_AFIC5</name>
<dbReference type="InterPro" id="IPR004843">
    <property type="entry name" value="Calcineurin-like_PHP"/>
</dbReference>